<feature type="domain" description="Myb/SANT-like" evidence="2">
    <location>
        <begin position="40"/>
        <end position="128"/>
    </location>
</feature>
<dbReference type="InterPro" id="IPR045026">
    <property type="entry name" value="LIMYB"/>
</dbReference>
<proteinExistence type="predicted"/>
<dbReference type="Proteomes" id="UP000626092">
    <property type="component" value="Unassembled WGS sequence"/>
</dbReference>
<dbReference type="InterPro" id="IPR024752">
    <property type="entry name" value="Myb/SANT-like_dom"/>
</dbReference>
<dbReference type="Pfam" id="PF12776">
    <property type="entry name" value="Myb_DNA-bind_3"/>
    <property type="match status" value="1"/>
</dbReference>
<evidence type="ECO:0000313" key="3">
    <source>
        <dbReference type="EMBL" id="KAF7150065.1"/>
    </source>
</evidence>
<accession>A0A834HD04</accession>
<feature type="region of interest" description="Disordered" evidence="1">
    <location>
        <begin position="1"/>
        <end position="30"/>
    </location>
</feature>
<keyword evidence="4" id="KW-1185">Reference proteome</keyword>
<dbReference type="OrthoDB" id="1528276at2759"/>
<dbReference type="PANTHER" id="PTHR47584">
    <property type="match status" value="1"/>
</dbReference>
<sequence length="305" mass="34724">MSSMLSSRGGHGRGIRTSPRKPFSLSSQQTNRNTVDRAIWTSALTKSLLEACAEEIEDFGRPLNGFHHQAWARILNAFLGKTGKLWTEDQLKNQHDRLKDDWKAWIVVALGRDPKTGAITGPDHWWANMIAQNKHVAKFKEQGLEHEDLMERVFGDFATMGNNAIFPGEGLSEIESEGSDESDELCVRGDTISPSIAQLIDRFKSQPTIVINRQGRWGIDDAIKKLQSLPFFKNEGDNDDLYSWACRLFVRQQHKIDIFCEANTVSRTIKWLSDEHALAEEWYWKAPPTQLRGIKPPPFPRGPYH</sequence>
<dbReference type="PANTHER" id="PTHR47584:SF17">
    <property type="entry name" value="MYB_SANT-LIKE DNA-BINDING DOMAIN PROTEIN"/>
    <property type="match status" value="1"/>
</dbReference>
<evidence type="ECO:0000313" key="4">
    <source>
        <dbReference type="Proteomes" id="UP000626092"/>
    </source>
</evidence>
<name>A0A834HD04_RHOSS</name>
<protein>
    <recommendedName>
        <fullName evidence="2">Myb/SANT-like domain-containing protein</fullName>
    </recommendedName>
</protein>
<evidence type="ECO:0000256" key="1">
    <source>
        <dbReference type="SAM" id="MobiDB-lite"/>
    </source>
</evidence>
<reference evidence="3" key="1">
    <citation type="submission" date="2019-11" db="EMBL/GenBank/DDBJ databases">
        <authorList>
            <person name="Liu Y."/>
            <person name="Hou J."/>
            <person name="Li T.-Q."/>
            <person name="Guan C.-H."/>
            <person name="Wu X."/>
            <person name="Wu H.-Z."/>
            <person name="Ling F."/>
            <person name="Zhang R."/>
            <person name="Shi X.-G."/>
            <person name="Ren J.-P."/>
            <person name="Chen E.-F."/>
            <person name="Sun J.-M."/>
        </authorList>
    </citation>
    <scope>NUCLEOTIDE SEQUENCE</scope>
    <source>
        <strain evidence="3">Adult_tree_wgs_1</strain>
        <tissue evidence="3">Leaves</tissue>
    </source>
</reference>
<dbReference type="AlphaFoldDB" id="A0A834HD04"/>
<evidence type="ECO:0000259" key="2">
    <source>
        <dbReference type="Pfam" id="PF12776"/>
    </source>
</evidence>
<organism evidence="3 4">
    <name type="scientific">Rhododendron simsii</name>
    <name type="common">Sims's rhododendron</name>
    <dbReference type="NCBI Taxonomy" id="118357"/>
    <lineage>
        <taxon>Eukaryota</taxon>
        <taxon>Viridiplantae</taxon>
        <taxon>Streptophyta</taxon>
        <taxon>Embryophyta</taxon>
        <taxon>Tracheophyta</taxon>
        <taxon>Spermatophyta</taxon>
        <taxon>Magnoliopsida</taxon>
        <taxon>eudicotyledons</taxon>
        <taxon>Gunneridae</taxon>
        <taxon>Pentapetalae</taxon>
        <taxon>asterids</taxon>
        <taxon>Ericales</taxon>
        <taxon>Ericaceae</taxon>
        <taxon>Ericoideae</taxon>
        <taxon>Rhodoreae</taxon>
        <taxon>Rhododendron</taxon>
    </lineage>
</organism>
<comment type="caution">
    <text evidence="3">The sequence shown here is derived from an EMBL/GenBank/DDBJ whole genome shotgun (WGS) entry which is preliminary data.</text>
</comment>
<gene>
    <name evidence="3" type="ORF">RHSIM_Rhsim02G0123200</name>
</gene>
<dbReference type="EMBL" id="WJXA01000002">
    <property type="protein sequence ID" value="KAF7150065.1"/>
    <property type="molecule type" value="Genomic_DNA"/>
</dbReference>